<keyword evidence="2" id="KW-1185">Reference proteome</keyword>
<dbReference type="Gramene" id="rna-gnl|WGS:JABURB|Cocit.L0161.1">
    <property type="protein sequence ID" value="cds-KAF7849891.1"/>
    <property type="gene ID" value="gene-BT93_L0161"/>
</dbReference>
<name>A0A8T0CQG7_CORYI</name>
<organism evidence="1 2">
    <name type="scientific">Corymbia citriodora subsp. variegata</name>
    <dbReference type="NCBI Taxonomy" id="360336"/>
    <lineage>
        <taxon>Eukaryota</taxon>
        <taxon>Viridiplantae</taxon>
        <taxon>Streptophyta</taxon>
        <taxon>Embryophyta</taxon>
        <taxon>Tracheophyta</taxon>
        <taxon>Spermatophyta</taxon>
        <taxon>Magnoliopsida</taxon>
        <taxon>eudicotyledons</taxon>
        <taxon>Gunneridae</taxon>
        <taxon>Pentapetalae</taxon>
        <taxon>rosids</taxon>
        <taxon>malvids</taxon>
        <taxon>Myrtales</taxon>
        <taxon>Myrtaceae</taxon>
        <taxon>Myrtoideae</taxon>
        <taxon>Eucalypteae</taxon>
        <taxon>Corymbia</taxon>
    </lineage>
</organism>
<sequence>MWHRLLPVILNFLHRNDANTVCQGAARKTFLHQGHLRMFLKMMEQYAQRNNE</sequence>
<protein>
    <submittedName>
        <fullName evidence="1">Uncharacterized protein</fullName>
    </submittedName>
</protein>
<evidence type="ECO:0000313" key="1">
    <source>
        <dbReference type="EMBL" id="KAF7849891.1"/>
    </source>
</evidence>
<dbReference type="EMBL" id="MU089680">
    <property type="protein sequence ID" value="KAF7849891.1"/>
    <property type="molecule type" value="Genomic_DNA"/>
</dbReference>
<reference evidence="1" key="1">
    <citation type="submission" date="2020-05" db="EMBL/GenBank/DDBJ databases">
        <title>WGS assembly of Corymbia citriodora subspecies variegata.</title>
        <authorList>
            <person name="Barry K."/>
            <person name="Hundley H."/>
            <person name="Shu S."/>
            <person name="Jenkins J."/>
            <person name="Grimwood J."/>
            <person name="Baten A."/>
        </authorList>
    </citation>
    <scope>NUCLEOTIDE SEQUENCE</scope>
    <source>
        <strain evidence="1">CV2-018</strain>
    </source>
</reference>
<comment type="caution">
    <text evidence="1">The sequence shown here is derived from an EMBL/GenBank/DDBJ whole genome shotgun (WGS) entry which is preliminary data.</text>
</comment>
<dbReference type="Proteomes" id="UP000806378">
    <property type="component" value="Unassembled WGS sequence"/>
</dbReference>
<gene>
    <name evidence="1" type="ORF">BT93_L0161</name>
</gene>
<accession>A0A8T0CQG7</accession>
<dbReference type="AlphaFoldDB" id="A0A8T0CQG7"/>
<evidence type="ECO:0000313" key="2">
    <source>
        <dbReference type="Proteomes" id="UP000806378"/>
    </source>
</evidence>
<proteinExistence type="predicted"/>